<accession>A0A6H2BV86</accession>
<protein>
    <submittedName>
        <fullName evidence="1">Uncharacterized protein</fullName>
    </submittedName>
</protein>
<dbReference type="AlphaFoldDB" id="A0A6H2BV86"/>
<proteinExistence type="predicted"/>
<reference evidence="1 2" key="2">
    <citation type="submission" date="2020-04" db="EMBL/GenBank/DDBJ databases">
        <authorList>
            <person name="Fomenkov A."/>
            <person name="Anton B.P."/>
            <person name="Roberts R.J."/>
        </authorList>
    </citation>
    <scope>NUCLEOTIDE SEQUENCE [LARGE SCALE GENOMIC DNA]</scope>
    <source>
        <strain evidence="1 2">CCAP 1403/13f</strain>
    </source>
</reference>
<reference evidence="1 2" key="1">
    <citation type="submission" date="2020-04" db="EMBL/GenBank/DDBJ databases">
        <title>Genome-Wide Identification of 5-Methylcytosine Sites in Bacterial Genomes By High-Throughput Sequencing of MspJI Restriction Fragments.</title>
        <authorList>
            <person name="Wu V."/>
        </authorList>
    </citation>
    <scope>NUCLEOTIDE SEQUENCE [LARGE SCALE GENOMIC DNA]</scope>
    <source>
        <strain evidence="1 2">CCAP 1403/13f</strain>
    </source>
</reference>
<organism evidence="1 2">
    <name type="scientific">Dolichospermum flos-aquae CCAP 1403/13F</name>
    <dbReference type="NCBI Taxonomy" id="315271"/>
    <lineage>
        <taxon>Bacteria</taxon>
        <taxon>Bacillati</taxon>
        <taxon>Cyanobacteriota</taxon>
        <taxon>Cyanophyceae</taxon>
        <taxon>Nostocales</taxon>
        <taxon>Aphanizomenonaceae</taxon>
        <taxon>Dolichospermum</taxon>
    </lineage>
</organism>
<evidence type="ECO:0000313" key="1">
    <source>
        <dbReference type="EMBL" id="QJB43011.1"/>
    </source>
</evidence>
<dbReference type="Proteomes" id="UP000502433">
    <property type="component" value="Chromosome"/>
</dbReference>
<name>A0A6H2BV86_DOLFA</name>
<sequence length="133" mass="14424">MLLTFFNIPNAKKEKDFCAVSFDKNWLVELSITEASSIVGGFIVENKTGGTRAFYNFGKTTPMTLVTLQPDEKADYPGEYITYNRVQPPGYSPTTEKLSQQGTLAQKNGNITYIPDTSISGTGSGLLSATPGI</sequence>
<dbReference type="RefSeq" id="WP_168694688.1">
    <property type="nucleotide sequence ID" value="NZ_CP051206.1"/>
</dbReference>
<gene>
    <name evidence="1" type="ORF">HGD76_00890</name>
</gene>
<dbReference type="KEGG" id="dfs:HGD76_00890"/>
<dbReference type="EMBL" id="CP051206">
    <property type="protein sequence ID" value="QJB43011.1"/>
    <property type="molecule type" value="Genomic_DNA"/>
</dbReference>
<evidence type="ECO:0000313" key="2">
    <source>
        <dbReference type="Proteomes" id="UP000502433"/>
    </source>
</evidence>